<evidence type="ECO:0000256" key="2">
    <source>
        <dbReference type="ARBA" id="ARBA00029447"/>
    </source>
</evidence>
<dbReference type="InterPro" id="IPR004089">
    <property type="entry name" value="MCPsignal_dom"/>
</dbReference>
<evidence type="ECO:0000313" key="8">
    <source>
        <dbReference type="Proteomes" id="UP000036449"/>
    </source>
</evidence>
<evidence type="ECO:0000259" key="5">
    <source>
        <dbReference type="PROSITE" id="PS50111"/>
    </source>
</evidence>
<name>A0A0J6TCB8_9HYPH</name>
<dbReference type="InterPro" id="IPR004090">
    <property type="entry name" value="Chemotax_Me-accpt_rcpt"/>
</dbReference>
<dbReference type="PROSITE" id="PS50111">
    <property type="entry name" value="CHEMOTAXIS_TRANSDUC_2"/>
    <property type="match status" value="1"/>
</dbReference>
<keyword evidence="1 3" id="KW-0807">Transducer</keyword>
<dbReference type="InterPro" id="IPR024478">
    <property type="entry name" value="HlyB_4HB_MCP"/>
</dbReference>
<feature type="transmembrane region" description="Helical" evidence="4">
    <location>
        <begin position="182"/>
        <end position="209"/>
    </location>
</feature>
<dbReference type="PRINTS" id="PR00260">
    <property type="entry name" value="CHEMTRNSDUCR"/>
</dbReference>
<evidence type="ECO:0000313" key="7">
    <source>
        <dbReference type="EMBL" id="KMO44945.1"/>
    </source>
</evidence>
<dbReference type="Gene3D" id="1.10.8.500">
    <property type="entry name" value="HAMP domain in histidine kinase"/>
    <property type="match status" value="1"/>
</dbReference>
<dbReference type="SMART" id="SM00283">
    <property type="entry name" value="MA"/>
    <property type="match status" value="1"/>
</dbReference>
<evidence type="ECO:0000256" key="1">
    <source>
        <dbReference type="ARBA" id="ARBA00023224"/>
    </source>
</evidence>
<protein>
    <submittedName>
        <fullName evidence="7">Chemotaxis protein</fullName>
    </submittedName>
</protein>
<dbReference type="Gene3D" id="1.10.287.950">
    <property type="entry name" value="Methyl-accepting chemotaxis protein"/>
    <property type="match status" value="1"/>
</dbReference>
<dbReference type="AlphaFoldDB" id="A0A0J6TCB8"/>
<dbReference type="OrthoDB" id="3289104at2"/>
<feature type="domain" description="Methyl-accepting transducer" evidence="5">
    <location>
        <begin position="300"/>
        <end position="536"/>
    </location>
</feature>
<evidence type="ECO:0000256" key="3">
    <source>
        <dbReference type="PROSITE-ProRule" id="PRU00284"/>
    </source>
</evidence>
<feature type="domain" description="HAMP" evidence="6">
    <location>
        <begin position="206"/>
        <end position="259"/>
    </location>
</feature>
<keyword evidence="8" id="KW-1185">Reference proteome</keyword>
<organism evidence="7 8">
    <name type="scientific">Methylobacterium tarhaniae</name>
    <dbReference type="NCBI Taxonomy" id="1187852"/>
    <lineage>
        <taxon>Bacteria</taxon>
        <taxon>Pseudomonadati</taxon>
        <taxon>Pseudomonadota</taxon>
        <taxon>Alphaproteobacteria</taxon>
        <taxon>Hyphomicrobiales</taxon>
        <taxon>Methylobacteriaceae</taxon>
        <taxon>Methylobacterium</taxon>
    </lineage>
</organism>
<keyword evidence="4" id="KW-1133">Transmembrane helix</keyword>
<dbReference type="EMBL" id="LABZ01000005">
    <property type="protein sequence ID" value="KMO44945.1"/>
    <property type="molecule type" value="Genomic_DNA"/>
</dbReference>
<dbReference type="SUPFAM" id="SSF158472">
    <property type="entry name" value="HAMP domain-like"/>
    <property type="match status" value="1"/>
</dbReference>
<dbReference type="PANTHER" id="PTHR32089">
    <property type="entry name" value="METHYL-ACCEPTING CHEMOTAXIS PROTEIN MCPB"/>
    <property type="match status" value="1"/>
</dbReference>
<dbReference type="GO" id="GO:0006935">
    <property type="term" value="P:chemotaxis"/>
    <property type="evidence" value="ECO:0007669"/>
    <property type="project" value="InterPro"/>
</dbReference>
<dbReference type="GO" id="GO:0004888">
    <property type="term" value="F:transmembrane signaling receptor activity"/>
    <property type="evidence" value="ECO:0007669"/>
    <property type="project" value="InterPro"/>
</dbReference>
<dbReference type="GO" id="GO:0007165">
    <property type="term" value="P:signal transduction"/>
    <property type="evidence" value="ECO:0007669"/>
    <property type="project" value="UniProtKB-KW"/>
</dbReference>
<dbReference type="SUPFAM" id="SSF58104">
    <property type="entry name" value="Methyl-accepting chemotaxis protein (MCP) signaling domain"/>
    <property type="match status" value="1"/>
</dbReference>
<dbReference type="Proteomes" id="UP000036449">
    <property type="component" value="Unassembled WGS sequence"/>
</dbReference>
<keyword evidence="4" id="KW-0812">Transmembrane</keyword>
<gene>
    <name evidence="7" type="ORF">VQ03_00640</name>
</gene>
<keyword evidence="4" id="KW-0472">Membrane</keyword>
<dbReference type="PANTHER" id="PTHR32089:SF112">
    <property type="entry name" value="LYSOZYME-LIKE PROTEIN-RELATED"/>
    <property type="match status" value="1"/>
</dbReference>
<comment type="similarity">
    <text evidence="2">Belongs to the methyl-accepting chemotaxis (MCP) protein family.</text>
</comment>
<dbReference type="InterPro" id="IPR003660">
    <property type="entry name" value="HAMP_dom"/>
</dbReference>
<comment type="caution">
    <text evidence="7">The sequence shown here is derived from an EMBL/GenBank/DDBJ whole genome shotgun (WGS) entry which is preliminary data.</text>
</comment>
<evidence type="ECO:0000256" key="4">
    <source>
        <dbReference type="SAM" id="Phobius"/>
    </source>
</evidence>
<dbReference type="PATRIC" id="fig|1187852.3.peg.5314"/>
<dbReference type="Pfam" id="PF00672">
    <property type="entry name" value="HAMP"/>
    <property type="match status" value="1"/>
</dbReference>
<dbReference type="PROSITE" id="PS50885">
    <property type="entry name" value="HAMP"/>
    <property type="match status" value="1"/>
</dbReference>
<dbReference type="RefSeq" id="WP_048448910.1">
    <property type="nucleotide sequence ID" value="NZ_LABZ01000005.1"/>
</dbReference>
<accession>A0A0J6TCB8</accession>
<dbReference type="SMART" id="SM00304">
    <property type="entry name" value="HAMP"/>
    <property type="match status" value="1"/>
</dbReference>
<reference evidence="7 8" key="1">
    <citation type="submission" date="2015-03" db="EMBL/GenBank/DDBJ databases">
        <title>Genome sequencing of Methylobacterium tarhaniae DSM 25844.</title>
        <authorList>
            <person name="Chaudhry V."/>
            <person name="Patil P.B."/>
        </authorList>
    </citation>
    <scope>NUCLEOTIDE SEQUENCE [LARGE SCALE GENOMIC DNA]</scope>
    <source>
        <strain evidence="7 8">DSM 25844</strain>
    </source>
</reference>
<proteinExistence type="inferred from homology"/>
<sequence>MKIKLSHVLGGLITLLSLSLLAQGMLGASRLRAMNANTVEISENWLPSVRHLGELKHDVTRLRLVDARYVMATEPVHEIDAIASRRAKEVDASTSRYEALISSPEERALWTVFRQHWAGYITMHTKIMAAARSKDQRALNDLFQESRRPFEAALDTLDRDTTLNAAGSEQARLAAEATYAHALWLTGLLCCIALAAGLAGIAYVVVGVARPIDRLIRRIRDLASGDLAAPVPCTARADEIGAIAAAVEASRETLIWTRQLEQDTALARASAEEQRQAGMRQVADTFENAVGGIVTLVSAAATELQATAGQLTASAADTAARSGTVAGAAEEASTNVTTVAAATEELGASVEEIGRRVQGSAGLARQAVAEADQTARLVQMMKTTSERVGEMVGLIAGVARQTNLLALNATIEAARAGEAGRGFAVVAAEVKGLADQTARATDAIAGQIGEIQGVTDRAAAAIGTFAERIREIDAMAADIASAVEQQGGATQEIVRNVAQAATGTSQVTVTIAGVAQASEETGAAASQVLASASELSRHSEHLSSEVQRFLATVRAA</sequence>
<dbReference type="Pfam" id="PF00015">
    <property type="entry name" value="MCPsignal"/>
    <property type="match status" value="1"/>
</dbReference>
<dbReference type="CDD" id="cd06225">
    <property type="entry name" value="HAMP"/>
    <property type="match status" value="1"/>
</dbReference>
<dbReference type="Pfam" id="PF12729">
    <property type="entry name" value="4HB_MCP_1"/>
    <property type="match status" value="1"/>
</dbReference>
<evidence type="ECO:0000259" key="6">
    <source>
        <dbReference type="PROSITE" id="PS50885"/>
    </source>
</evidence>
<dbReference type="GO" id="GO:0016020">
    <property type="term" value="C:membrane"/>
    <property type="evidence" value="ECO:0007669"/>
    <property type="project" value="InterPro"/>
</dbReference>